<evidence type="ECO:0000313" key="3">
    <source>
        <dbReference type="Proteomes" id="UP001396898"/>
    </source>
</evidence>
<sequence>MDNPQKKMSYNVRFRDDSFHEPDPGSETENQLTYFLSTAVMFSNDEPEYGYYYDDEYADGSLVLVAIDPSRELAYKKWNIS</sequence>
<protein>
    <submittedName>
        <fullName evidence="2">Uncharacterized protein</fullName>
    </submittedName>
</protein>
<feature type="region of interest" description="Disordered" evidence="1">
    <location>
        <begin position="1"/>
        <end position="29"/>
    </location>
</feature>
<organism evidence="2 3">
    <name type="scientific">Apiospora marii</name>
    <dbReference type="NCBI Taxonomy" id="335849"/>
    <lineage>
        <taxon>Eukaryota</taxon>
        <taxon>Fungi</taxon>
        <taxon>Dikarya</taxon>
        <taxon>Ascomycota</taxon>
        <taxon>Pezizomycotina</taxon>
        <taxon>Sordariomycetes</taxon>
        <taxon>Xylariomycetidae</taxon>
        <taxon>Amphisphaeriales</taxon>
        <taxon>Apiosporaceae</taxon>
        <taxon>Apiospora</taxon>
    </lineage>
</organism>
<evidence type="ECO:0000313" key="2">
    <source>
        <dbReference type="EMBL" id="KAK8012827.1"/>
    </source>
</evidence>
<name>A0ABR1RHS6_9PEZI</name>
<dbReference type="EMBL" id="JAQQWI010000015">
    <property type="protein sequence ID" value="KAK8012827.1"/>
    <property type="molecule type" value="Genomic_DNA"/>
</dbReference>
<gene>
    <name evidence="2" type="ORF">PG991_010202</name>
</gene>
<dbReference type="Proteomes" id="UP001396898">
    <property type="component" value="Unassembled WGS sequence"/>
</dbReference>
<proteinExistence type="predicted"/>
<keyword evidence="3" id="KW-1185">Reference proteome</keyword>
<comment type="caution">
    <text evidence="2">The sequence shown here is derived from an EMBL/GenBank/DDBJ whole genome shotgun (WGS) entry which is preliminary data.</text>
</comment>
<accession>A0ABR1RHS6</accession>
<reference evidence="2 3" key="1">
    <citation type="submission" date="2023-01" db="EMBL/GenBank/DDBJ databases">
        <title>Analysis of 21 Apiospora genomes using comparative genomics revels a genus with tremendous synthesis potential of carbohydrate active enzymes and secondary metabolites.</title>
        <authorList>
            <person name="Sorensen T."/>
        </authorList>
    </citation>
    <scope>NUCLEOTIDE SEQUENCE [LARGE SCALE GENOMIC DNA]</scope>
    <source>
        <strain evidence="2 3">CBS 20057</strain>
    </source>
</reference>
<evidence type="ECO:0000256" key="1">
    <source>
        <dbReference type="SAM" id="MobiDB-lite"/>
    </source>
</evidence>
<feature type="compositionally biased region" description="Basic and acidic residues" evidence="1">
    <location>
        <begin position="13"/>
        <end position="23"/>
    </location>
</feature>